<dbReference type="Gene3D" id="3.40.50.2020">
    <property type="match status" value="1"/>
</dbReference>
<dbReference type="STRING" id="1273541.Pyrde_0054"/>
<evidence type="ECO:0000313" key="6">
    <source>
        <dbReference type="Proteomes" id="UP000058613"/>
    </source>
</evidence>
<dbReference type="InterPro" id="IPR000836">
    <property type="entry name" value="PRTase_dom"/>
</dbReference>
<keyword evidence="7" id="KW-1185">Reference proteome</keyword>
<keyword evidence="1 4" id="KW-0328">Glycosyltransferase</keyword>
<dbReference type="PATRIC" id="fig|1273541.4.peg.58"/>
<dbReference type="Proteomes" id="UP000196694">
    <property type="component" value="Unassembled WGS sequence"/>
</dbReference>
<dbReference type="SUPFAM" id="SSF53271">
    <property type="entry name" value="PRTase-like"/>
    <property type="match status" value="1"/>
</dbReference>
<evidence type="ECO:0000256" key="1">
    <source>
        <dbReference type="ARBA" id="ARBA00022676"/>
    </source>
</evidence>
<name>A0A0P0N1P1_9CREN</name>
<dbReference type="GeneID" id="26098377"/>
<gene>
    <name evidence="5" type="ORF">Pdsh_03045</name>
    <name evidence="4" type="ORF">Pyrde_0054</name>
</gene>
<evidence type="ECO:0000313" key="4">
    <source>
        <dbReference type="EMBL" id="ALL00104.1"/>
    </source>
</evidence>
<evidence type="ECO:0000313" key="7">
    <source>
        <dbReference type="Proteomes" id="UP000196694"/>
    </source>
</evidence>
<dbReference type="Proteomes" id="UP000058613">
    <property type="component" value="Chromosome"/>
</dbReference>
<reference evidence="5 7" key="2">
    <citation type="submission" date="2017-05" db="EMBL/GenBank/DDBJ databases">
        <title>The draft genome of the hyperthermophilic archaeon 'Pyrodictium delaneyi strain Hulk', an iron and nitrate reducer, reveals the capacity for sulfate reduction.</title>
        <authorList>
            <person name="Demey L.M."/>
            <person name="Miller C."/>
            <person name="Manzella M."/>
            <person name="Reguera G."/>
            <person name="Kashefi K."/>
        </authorList>
    </citation>
    <scope>NUCLEOTIDE SEQUENCE [LARGE SCALE GENOMIC DNA]</scope>
    <source>
        <strain evidence="5 7">Hulk</strain>
    </source>
</reference>
<dbReference type="EMBL" id="NCQP01000002">
    <property type="protein sequence ID" value="OWJ55181.1"/>
    <property type="molecule type" value="Genomic_DNA"/>
</dbReference>
<dbReference type="AlphaFoldDB" id="A0A0P0N1P1"/>
<dbReference type="InterPro" id="IPR029057">
    <property type="entry name" value="PRTase-like"/>
</dbReference>
<dbReference type="RefSeq" id="WP_055410531.1">
    <property type="nucleotide sequence ID" value="NZ_CP013011.1"/>
</dbReference>
<evidence type="ECO:0000259" key="3">
    <source>
        <dbReference type="Pfam" id="PF00156"/>
    </source>
</evidence>
<feature type="domain" description="Phosphoribosyltransferase" evidence="3">
    <location>
        <begin position="17"/>
        <end position="156"/>
    </location>
</feature>
<evidence type="ECO:0000313" key="5">
    <source>
        <dbReference type="EMBL" id="OWJ55181.1"/>
    </source>
</evidence>
<dbReference type="PANTHER" id="PTHR43363">
    <property type="entry name" value="HYPOXANTHINE PHOSPHORIBOSYLTRANSFERASE"/>
    <property type="match status" value="1"/>
</dbReference>
<organism evidence="4 6">
    <name type="scientific">Pyrodictium delaneyi</name>
    <dbReference type="NCBI Taxonomy" id="1273541"/>
    <lineage>
        <taxon>Archaea</taxon>
        <taxon>Thermoproteota</taxon>
        <taxon>Thermoprotei</taxon>
        <taxon>Desulfurococcales</taxon>
        <taxon>Pyrodictiaceae</taxon>
        <taxon>Pyrodictium</taxon>
    </lineage>
</organism>
<dbReference type="Pfam" id="PF00156">
    <property type="entry name" value="Pribosyltran"/>
    <property type="match status" value="1"/>
</dbReference>
<dbReference type="EMBL" id="CP013011">
    <property type="protein sequence ID" value="ALL00104.1"/>
    <property type="molecule type" value="Genomic_DNA"/>
</dbReference>
<protein>
    <submittedName>
        <fullName evidence="4">Phosphoribosyltransferase</fullName>
    </submittedName>
</protein>
<dbReference type="KEGG" id="pdl:Pyrde_0054"/>
<proteinExistence type="predicted"/>
<sequence length="203" mass="22799">MVDQPHPDPVKFKPVTWREVEEGCARIAEEISAKGVKVDVIVGVLRGGWIPARLLSDYLGTPAMGALEVKFYRGIGETAERPVVTQPLIVDIRDKVVLVVDDVADTGKTLNIAINFLTHYGPRKIFTAALYLKPWSMHRPDFYAEETDAWIIFPWDKAETVEELVKKKGLSLETVSKITGEDIEFIKKIFNTRRMGTATTGDR</sequence>
<dbReference type="GO" id="GO:0016757">
    <property type="term" value="F:glycosyltransferase activity"/>
    <property type="evidence" value="ECO:0007669"/>
    <property type="project" value="UniProtKB-KW"/>
</dbReference>
<accession>A0A0P0N1P1</accession>
<dbReference type="OrthoDB" id="4952at2157"/>
<dbReference type="PANTHER" id="PTHR43363:SF1">
    <property type="entry name" value="HYPOXANTHINE-GUANINE PHOSPHORIBOSYLTRANSFERASE"/>
    <property type="match status" value="1"/>
</dbReference>
<dbReference type="CDD" id="cd06223">
    <property type="entry name" value="PRTases_typeI"/>
    <property type="match status" value="1"/>
</dbReference>
<evidence type="ECO:0000256" key="2">
    <source>
        <dbReference type="ARBA" id="ARBA00022679"/>
    </source>
</evidence>
<reference evidence="4 6" key="1">
    <citation type="submission" date="2015-10" db="EMBL/GenBank/DDBJ databases">
        <title>Complete genome sequence of hyperthermophilic archaeon Pyrodictium delaneyi Su06.</title>
        <authorList>
            <person name="Jung J.-H."/>
            <person name="Lin J."/>
            <person name="Holden J.F."/>
            <person name="Park C.-S."/>
        </authorList>
    </citation>
    <scope>NUCLEOTIDE SEQUENCE [LARGE SCALE GENOMIC DNA]</scope>
    <source>
        <strain evidence="4 6">Su06</strain>
    </source>
</reference>
<keyword evidence="2 4" id="KW-0808">Transferase</keyword>